<proteinExistence type="inferred from homology"/>
<keyword evidence="6" id="KW-0732">Signal</keyword>
<feature type="region of interest" description="Disordered" evidence="5">
    <location>
        <begin position="76"/>
        <end position="107"/>
    </location>
</feature>
<evidence type="ECO:0000256" key="1">
    <source>
        <dbReference type="ARBA" id="ARBA00009183"/>
    </source>
</evidence>
<name>A0AAD3DCB7_9STRA</name>
<keyword evidence="4" id="KW-0560">Oxidoreductase</keyword>
<accession>A0AAD3DCB7</accession>
<dbReference type="Pfam" id="PF13450">
    <property type="entry name" value="NAD_binding_8"/>
    <property type="match status" value="1"/>
</dbReference>
<evidence type="ECO:0000256" key="4">
    <source>
        <dbReference type="ARBA" id="ARBA00023002"/>
    </source>
</evidence>
<comment type="similarity">
    <text evidence="1">Belongs to the FMO family.</text>
</comment>
<reference evidence="7 8" key="1">
    <citation type="journal article" date="2021" name="Sci. Rep.">
        <title>The genome of the diatom Chaetoceros tenuissimus carries an ancient integrated fragment of an extant virus.</title>
        <authorList>
            <person name="Hongo Y."/>
            <person name="Kimura K."/>
            <person name="Takaki Y."/>
            <person name="Yoshida Y."/>
            <person name="Baba S."/>
            <person name="Kobayashi G."/>
            <person name="Nagasaki K."/>
            <person name="Hano T."/>
            <person name="Tomaru Y."/>
        </authorList>
    </citation>
    <scope>NUCLEOTIDE SEQUENCE [LARGE SCALE GENOMIC DNA]</scope>
    <source>
        <strain evidence="7 8">NIES-3715</strain>
    </source>
</reference>
<dbReference type="EMBL" id="BLLK01000075">
    <property type="protein sequence ID" value="GFH61763.1"/>
    <property type="molecule type" value="Genomic_DNA"/>
</dbReference>
<feature type="signal peptide" evidence="6">
    <location>
        <begin position="1"/>
        <end position="24"/>
    </location>
</feature>
<dbReference type="InterPro" id="IPR020946">
    <property type="entry name" value="Flavin_mOase-like"/>
</dbReference>
<dbReference type="AlphaFoldDB" id="A0AAD3DCB7"/>
<dbReference type="Proteomes" id="UP001054902">
    <property type="component" value="Unassembled WGS sequence"/>
</dbReference>
<evidence type="ECO:0000256" key="3">
    <source>
        <dbReference type="ARBA" id="ARBA00022827"/>
    </source>
</evidence>
<organism evidence="7 8">
    <name type="scientific">Chaetoceros tenuissimus</name>
    <dbReference type="NCBI Taxonomy" id="426638"/>
    <lineage>
        <taxon>Eukaryota</taxon>
        <taxon>Sar</taxon>
        <taxon>Stramenopiles</taxon>
        <taxon>Ochrophyta</taxon>
        <taxon>Bacillariophyta</taxon>
        <taxon>Coscinodiscophyceae</taxon>
        <taxon>Chaetocerotophycidae</taxon>
        <taxon>Chaetocerotales</taxon>
        <taxon>Chaetocerotaceae</taxon>
        <taxon>Chaetoceros</taxon>
    </lineage>
</organism>
<evidence type="ECO:0000313" key="7">
    <source>
        <dbReference type="EMBL" id="GFH61763.1"/>
    </source>
</evidence>
<dbReference type="SUPFAM" id="SSF51905">
    <property type="entry name" value="FAD/NAD(P)-binding domain"/>
    <property type="match status" value="1"/>
</dbReference>
<feature type="compositionally biased region" description="Polar residues" evidence="5">
    <location>
        <begin position="84"/>
        <end position="103"/>
    </location>
</feature>
<keyword evidence="3" id="KW-0274">FAD</keyword>
<dbReference type="PANTHER" id="PTHR23023">
    <property type="entry name" value="DIMETHYLANILINE MONOOXYGENASE"/>
    <property type="match status" value="1"/>
</dbReference>
<dbReference type="InterPro" id="IPR050346">
    <property type="entry name" value="FMO-like"/>
</dbReference>
<evidence type="ECO:0000256" key="5">
    <source>
        <dbReference type="SAM" id="MobiDB-lite"/>
    </source>
</evidence>
<dbReference type="InterPro" id="IPR036188">
    <property type="entry name" value="FAD/NAD-bd_sf"/>
</dbReference>
<comment type="caution">
    <text evidence="7">The sequence shown here is derived from an EMBL/GenBank/DDBJ whole genome shotgun (WGS) entry which is preliminary data.</text>
</comment>
<dbReference type="Pfam" id="PF00743">
    <property type="entry name" value="FMO-like"/>
    <property type="match status" value="1"/>
</dbReference>
<keyword evidence="2" id="KW-0285">Flavoprotein</keyword>
<dbReference type="GO" id="GO:0050661">
    <property type="term" value="F:NADP binding"/>
    <property type="evidence" value="ECO:0007669"/>
    <property type="project" value="InterPro"/>
</dbReference>
<evidence type="ECO:0000256" key="2">
    <source>
        <dbReference type="ARBA" id="ARBA00022630"/>
    </source>
</evidence>
<protein>
    <submittedName>
        <fullName evidence="7">Uncharacterized protein</fullName>
    </submittedName>
</protein>
<dbReference type="GO" id="GO:0050660">
    <property type="term" value="F:flavin adenine dinucleotide binding"/>
    <property type="evidence" value="ECO:0007669"/>
    <property type="project" value="InterPro"/>
</dbReference>
<evidence type="ECO:0000313" key="8">
    <source>
        <dbReference type="Proteomes" id="UP001054902"/>
    </source>
</evidence>
<evidence type="ECO:0000256" key="6">
    <source>
        <dbReference type="SAM" id="SignalP"/>
    </source>
</evidence>
<feature type="chain" id="PRO_5042265407" evidence="6">
    <location>
        <begin position="25"/>
        <end position="628"/>
    </location>
</feature>
<dbReference type="Gene3D" id="3.50.50.60">
    <property type="entry name" value="FAD/NAD(P)-binding domain"/>
    <property type="match status" value="2"/>
</dbReference>
<dbReference type="GO" id="GO:0004499">
    <property type="term" value="F:N,N-dimethylaniline monooxygenase activity"/>
    <property type="evidence" value="ECO:0007669"/>
    <property type="project" value="InterPro"/>
</dbReference>
<sequence>MKVANWNSFLLLLTLGFKVQQILGTDAAPPTVAVIGCGPSGMSLLHAIATKRKQGIKNLPQVVVYEKHDSCGGVWRSDRHTKKQSASSKTQEGTCLASANSNSTKDECTPEIKTTAMYEGLWINSHKDAMEFMDYTFQEHYNNVPQPVFLPRQQVLEYIMKRVTIHEDIFQYVRFETAVNYVSFDEEEKKFEITSTDINGEVNVEMYDKCVWAVGINGKPFKPKEVLEALKNYQGIIVHSSEIDALFGSVSTETKAENAVKGKRMLFIGDAYSAEDLALQCIKMGVEIIYISSRRSKGVASEMGSWPGDKVEMIYYSQVKGVGNDESGKTITFKSLNDDYPSNDIENIDFVVLCTGFEANLDMLADHLQPEEVDDNDYWKLEDFGIDTNEWQMRDNTYVREIGHVTPSVQLGYYNKKQYWSWSAFRNLILIDNPNMFFLHETSEEFPLLSIDINAWEILAYIMNEKTIPSKEDIWKQNELKMLGLMHEVTYRVDMDDNFIASYNSLPNSSSLYHANSKEYTQLMREYAVFETDSIIESMHAGNYLGIGSLFGEKGNLSSMGLQFSEMVVHSLLFRPLLQYEKEEQKLWKTFRDYDSKFFKSYVTGMESVPLKGRWLDLDDKGNPIPTE</sequence>
<keyword evidence="8" id="KW-1185">Reference proteome</keyword>
<gene>
    <name evidence="7" type="ORF">CTEN210_18239</name>
</gene>